<comment type="caution">
    <text evidence="2">The sequence shown here is derived from an EMBL/GenBank/DDBJ whole genome shotgun (WGS) entry which is preliminary data.</text>
</comment>
<protein>
    <submittedName>
        <fullName evidence="2">Uncharacterized protein</fullName>
    </submittedName>
</protein>
<evidence type="ECO:0000313" key="3">
    <source>
        <dbReference type="Proteomes" id="UP000271683"/>
    </source>
</evidence>
<dbReference type="EMBL" id="RJKL01000001">
    <property type="protein sequence ID" value="ROP28963.1"/>
    <property type="molecule type" value="Genomic_DNA"/>
</dbReference>
<sequence length="74" mass="8350">MGWTTCLRHRIRRDRTADLAAAETADATERSAARERVIKIAYPDRWPGWNAPTASYRPLMTRGQAARGQGGRRP</sequence>
<dbReference type="Proteomes" id="UP000271683">
    <property type="component" value="Unassembled WGS sequence"/>
</dbReference>
<evidence type="ECO:0000313" key="2">
    <source>
        <dbReference type="EMBL" id="ROP28963.1"/>
    </source>
</evidence>
<accession>A0A3N1GF78</accession>
<gene>
    <name evidence="2" type="ORF">EDD30_1742</name>
</gene>
<reference evidence="2 3" key="1">
    <citation type="submission" date="2018-11" db="EMBL/GenBank/DDBJ databases">
        <title>Sequencing the genomes of 1000 actinobacteria strains.</title>
        <authorList>
            <person name="Klenk H.-P."/>
        </authorList>
    </citation>
    <scope>NUCLEOTIDE SEQUENCE [LARGE SCALE GENOMIC DNA]</scope>
    <source>
        <strain evidence="2 3">DSM 43634</strain>
    </source>
</reference>
<evidence type="ECO:0000256" key="1">
    <source>
        <dbReference type="SAM" id="MobiDB-lite"/>
    </source>
</evidence>
<name>A0A3N1GF78_9ACTN</name>
<organism evidence="2 3">
    <name type="scientific">Couchioplanes caeruleus</name>
    <dbReference type="NCBI Taxonomy" id="56438"/>
    <lineage>
        <taxon>Bacteria</taxon>
        <taxon>Bacillati</taxon>
        <taxon>Actinomycetota</taxon>
        <taxon>Actinomycetes</taxon>
        <taxon>Micromonosporales</taxon>
        <taxon>Micromonosporaceae</taxon>
        <taxon>Couchioplanes</taxon>
    </lineage>
</organism>
<proteinExistence type="predicted"/>
<feature type="region of interest" description="Disordered" evidence="1">
    <location>
        <begin position="52"/>
        <end position="74"/>
    </location>
</feature>
<dbReference type="AlphaFoldDB" id="A0A3N1GF78"/>